<proteinExistence type="predicted"/>
<organism evidence="1 2">
    <name type="scientific">Aphis craccivora</name>
    <name type="common">Cowpea aphid</name>
    <dbReference type="NCBI Taxonomy" id="307492"/>
    <lineage>
        <taxon>Eukaryota</taxon>
        <taxon>Metazoa</taxon>
        <taxon>Ecdysozoa</taxon>
        <taxon>Arthropoda</taxon>
        <taxon>Hexapoda</taxon>
        <taxon>Insecta</taxon>
        <taxon>Pterygota</taxon>
        <taxon>Neoptera</taxon>
        <taxon>Paraneoptera</taxon>
        <taxon>Hemiptera</taxon>
        <taxon>Sternorrhyncha</taxon>
        <taxon>Aphidomorpha</taxon>
        <taxon>Aphidoidea</taxon>
        <taxon>Aphididae</taxon>
        <taxon>Aphidini</taxon>
        <taxon>Aphis</taxon>
        <taxon>Aphis</taxon>
    </lineage>
</organism>
<evidence type="ECO:0000313" key="1">
    <source>
        <dbReference type="EMBL" id="KAF0769876.1"/>
    </source>
</evidence>
<accession>A0A6G0ZFT7</accession>
<evidence type="ECO:0000313" key="2">
    <source>
        <dbReference type="Proteomes" id="UP000478052"/>
    </source>
</evidence>
<dbReference type="Proteomes" id="UP000478052">
    <property type="component" value="Unassembled WGS sequence"/>
</dbReference>
<feature type="non-terminal residue" evidence="1">
    <location>
        <position position="1"/>
    </location>
</feature>
<keyword evidence="2" id="KW-1185">Reference proteome</keyword>
<reference evidence="1 2" key="1">
    <citation type="submission" date="2019-08" db="EMBL/GenBank/DDBJ databases">
        <title>Whole genome of Aphis craccivora.</title>
        <authorList>
            <person name="Voronova N.V."/>
            <person name="Shulinski R.S."/>
            <person name="Bandarenka Y.V."/>
            <person name="Zhorov D.G."/>
            <person name="Warner D."/>
        </authorList>
    </citation>
    <scope>NUCLEOTIDE SEQUENCE [LARGE SCALE GENOMIC DNA]</scope>
    <source>
        <strain evidence="1">180601</strain>
        <tissue evidence="1">Whole Body</tissue>
    </source>
</reference>
<sequence>SKGQSLIIAGIGLRENVFHMDSSMSHVLELALPVVWLF</sequence>
<gene>
    <name evidence="1" type="ORF">FWK35_00004183</name>
</gene>
<dbReference type="AlphaFoldDB" id="A0A6G0ZFT7"/>
<comment type="caution">
    <text evidence="1">The sequence shown here is derived from an EMBL/GenBank/DDBJ whole genome shotgun (WGS) entry which is preliminary data.</text>
</comment>
<protein>
    <submittedName>
        <fullName evidence="1">Uncharacterized protein</fullName>
    </submittedName>
</protein>
<name>A0A6G0ZFT7_APHCR</name>
<dbReference type="EMBL" id="VUJU01000516">
    <property type="protein sequence ID" value="KAF0769876.1"/>
    <property type="molecule type" value="Genomic_DNA"/>
</dbReference>